<dbReference type="EnsemblPlants" id="AET6Gv20720700.10">
    <property type="protein sequence ID" value="AET6Gv20720700.10"/>
    <property type="gene ID" value="AET6Gv20720700"/>
</dbReference>
<organism evidence="1 2">
    <name type="scientific">Aegilops tauschii subsp. strangulata</name>
    <name type="common">Goatgrass</name>
    <dbReference type="NCBI Taxonomy" id="200361"/>
    <lineage>
        <taxon>Eukaryota</taxon>
        <taxon>Viridiplantae</taxon>
        <taxon>Streptophyta</taxon>
        <taxon>Embryophyta</taxon>
        <taxon>Tracheophyta</taxon>
        <taxon>Spermatophyta</taxon>
        <taxon>Magnoliopsida</taxon>
        <taxon>Liliopsida</taxon>
        <taxon>Poales</taxon>
        <taxon>Poaceae</taxon>
        <taxon>BOP clade</taxon>
        <taxon>Pooideae</taxon>
        <taxon>Triticodae</taxon>
        <taxon>Triticeae</taxon>
        <taxon>Triticinae</taxon>
        <taxon>Aegilops</taxon>
    </lineage>
</organism>
<dbReference type="Gramene" id="AET6Gv20720700.10">
    <property type="protein sequence ID" value="AET6Gv20720700.10"/>
    <property type="gene ID" value="AET6Gv20720700"/>
</dbReference>
<keyword evidence="2" id="KW-1185">Reference proteome</keyword>
<proteinExistence type="predicted"/>
<name>A0A453PG65_AEGTS</name>
<evidence type="ECO:0000313" key="2">
    <source>
        <dbReference type="Proteomes" id="UP000015105"/>
    </source>
</evidence>
<sequence>HFYCLRRNANSMHRSWVKLVVLLLISSMACLQSRWNLRNVRGLASISFGLSSSAKVGTVVFKVKYRHTRNSLN</sequence>
<protein>
    <submittedName>
        <fullName evidence="1">Uncharacterized protein</fullName>
    </submittedName>
</protein>
<accession>A0A453PG65</accession>
<reference evidence="1" key="3">
    <citation type="journal article" date="2017" name="Nature">
        <title>Genome sequence of the progenitor of the wheat D genome Aegilops tauschii.</title>
        <authorList>
            <person name="Luo M.C."/>
            <person name="Gu Y.Q."/>
            <person name="Puiu D."/>
            <person name="Wang H."/>
            <person name="Twardziok S.O."/>
            <person name="Deal K.R."/>
            <person name="Huo N."/>
            <person name="Zhu T."/>
            <person name="Wang L."/>
            <person name="Wang Y."/>
            <person name="McGuire P.E."/>
            <person name="Liu S."/>
            <person name="Long H."/>
            <person name="Ramasamy R.K."/>
            <person name="Rodriguez J.C."/>
            <person name="Van S.L."/>
            <person name="Yuan L."/>
            <person name="Wang Z."/>
            <person name="Xia Z."/>
            <person name="Xiao L."/>
            <person name="Anderson O.D."/>
            <person name="Ouyang S."/>
            <person name="Liang Y."/>
            <person name="Zimin A.V."/>
            <person name="Pertea G."/>
            <person name="Qi P."/>
            <person name="Bennetzen J.L."/>
            <person name="Dai X."/>
            <person name="Dawson M.W."/>
            <person name="Muller H.G."/>
            <person name="Kugler K."/>
            <person name="Rivarola-Duarte L."/>
            <person name="Spannagl M."/>
            <person name="Mayer K.F.X."/>
            <person name="Lu F.H."/>
            <person name="Bevan M.W."/>
            <person name="Leroy P."/>
            <person name="Li P."/>
            <person name="You F.M."/>
            <person name="Sun Q."/>
            <person name="Liu Z."/>
            <person name="Lyons E."/>
            <person name="Wicker T."/>
            <person name="Salzberg S.L."/>
            <person name="Devos K.M."/>
            <person name="Dvorak J."/>
        </authorList>
    </citation>
    <scope>NUCLEOTIDE SEQUENCE [LARGE SCALE GENOMIC DNA]</scope>
    <source>
        <strain evidence="1">cv. AL8/78</strain>
    </source>
</reference>
<reference evidence="1" key="4">
    <citation type="submission" date="2019-03" db="UniProtKB">
        <authorList>
            <consortium name="EnsemblPlants"/>
        </authorList>
    </citation>
    <scope>IDENTIFICATION</scope>
</reference>
<evidence type="ECO:0000313" key="1">
    <source>
        <dbReference type="EnsemblPlants" id="AET6Gv20720700.10"/>
    </source>
</evidence>
<reference evidence="2" key="1">
    <citation type="journal article" date="2014" name="Science">
        <title>Ancient hybridizations among the ancestral genomes of bread wheat.</title>
        <authorList>
            <consortium name="International Wheat Genome Sequencing Consortium,"/>
            <person name="Marcussen T."/>
            <person name="Sandve S.R."/>
            <person name="Heier L."/>
            <person name="Spannagl M."/>
            <person name="Pfeifer M."/>
            <person name="Jakobsen K.S."/>
            <person name="Wulff B.B."/>
            <person name="Steuernagel B."/>
            <person name="Mayer K.F."/>
            <person name="Olsen O.A."/>
        </authorList>
    </citation>
    <scope>NUCLEOTIDE SEQUENCE [LARGE SCALE GENOMIC DNA]</scope>
    <source>
        <strain evidence="2">cv. AL8/78</strain>
    </source>
</reference>
<reference evidence="1" key="5">
    <citation type="journal article" date="2021" name="G3 (Bethesda)">
        <title>Aegilops tauschii genome assembly Aet v5.0 features greater sequence contiguity and improved annotation.</title>
        <authorList>
            <person name="Wang L."/>
            <person name="Zhu T."/>
            <person name="Rodriguez J.C."/>
            <person name="Deal K.R."/>
            <person name="Dubcovsky J."/>
            <person name="McGuire P.E."/>
            <person name="Lux T."/>
            <person name="Spannagl M."/>
            <person name="Mayer K.F.X."/>
            <person name="Baldrich P."/>
            <person name="Meyers B.C."/>
            <person name="Huo N."/>
            <person name="Gu Y.Q."/>
            <person name="Zhou H."/>
            <person name="Devos K.M."/>
            <person name="Bennetzen J.L."/>
            <person name="Unver T."/>
            <person name="Budak H."/>
            <person name="Gulick P.J."/>
            <person name="Galiba G."/>
            <person name="Kalapos B."/>
            <person name="Nelson D.R."/>
            <person name="Li P."/>
            <person name="You F.M."/>
            <person name="Luo M.C."/>
            <person name="Dvorak J."/>
        </authorList>
    </citation>
    <scope>NUCLEOTIDE SEQUENCE [LARGE SCALE GENOMIC DNA]</scope>
    <source>
        <strain evidence="1">cv. AL8/78</strain>
    </source>
</reference>
<dbReference type="Proteomes" id="UP000015105">
    <property type="component" value="Chromosome 6D"/>
</dbReference>
<dbReference type="AlphaFoldDB" id="A0A453PG65"/>
<reference evidence="2" key="2">
    <citation type="journal article" date="2017" name="Nat. Plants">
        <title>The Aegilops tauschii genome reveals multiple impacts of transposons.</title>
        <authorList>
            <person name="Zhao G."/>
            <person name="Zou C."/>
            <person name="Li K."/>
            <person name="Wang K."/>
            <person name="Li T."/>
            <person name="Gao L."/>
            <person name="Zhang X."/>
            <person name="Wang H."/>
            <person name="Yang Z."/>
            <person name="Liu X."/>
            <person name="Jiang W."/>
            <person name="Mao L."/>
            <person name="Kong X."/>
            <person name="Jiao Y."/>
            <person name="Jia J."/>
        </authorList>
    </citation>
    <scope>NUCLEOTIDE SEQUENCE [LARGE SCALE GENOMIC DNA]</scope>
    <source>
        <strain evidence="2">cv. AL8/78</strain>
    </source>
</reference>